<dbReference type="AlphaFoldDB" id="A0AAN7ZVH5"/>
<dbReference type="InterPro" id="IPR036396">
    <property type="entry name" value="Cyt_P450_sf"/>
</dbReference>
<gene>
    <name evidence="1" type="ORF">LTR97_011767</name>
</gene>
<dbReference type="GO" id="GO:0004497">
    <property type="term" value="F:monooxygenase activity"/>
    <property type="evidence" value="ECO:0007669"/>
    <property type="project" value="InterPro"/>
</dbReference>
<dbReference type="EMBL" id="JAVRQU010000022">
    <property type="protein sequence ID" value="KAK5691115.1"/>
    <property type="molecule type" value="Genomic_DNA"/>
</dbReference>
<dbReference type="GO" id="GO:0020037">
    <property type="term" value="F:heme binding"/>
    <property type="evidence" value="ECO:0007669"/>
    <property type="project" value="InterPro"/>
</dbReference>
<dbReference type="GO" id="GO:0005506">
    <property type="term" value="F:iron ion binding"/>
    <property type="evidence" value="ECO:0007669"/>
    <property type="project" value="InterPro"/>
</dbReference>
<accession>A0AAN7ZVH5</accession>
<reference evidence="1" key="1">
    <citation type="submission" date="2023-08" db="EMBL/GenBank/DDBJ databases">
        <title>Black Yeasts Isolated from many extreme environments.</title>
        <authorList>
            <person name="Coleine C."/>
            <person name="Stajich J.E."/>
            <person name="Selbmann L."/>
        </authorList>
    </citation>
    <scope>NUCLEOTIDE SEQUENCE</scope>
    <source>
        <strain evidence="1">CCFEE 5810</strain>
    </source>
</reference>
<dbReference type="SUPFAM" id="SSF48264">
    <property type="entry name" value="Cytochrome P450"/>
    <property type="match status" value="1"/>
</dbReference>
<comment type="caution">
    <text evidence="1">The sequence shown here is derived from an EMBL/GenBank/DDBJ whole genome shotgun (WGS) entry which is preliminary data.</text>
</comment>
<dbReference type="Gene3D" id="1.10.630.10">
    <property type="entry name" value="Cytochrome P450"/>
    <property type="match status" value="1"/>
</dbReference>
<protein>
    <submittedName>
        <fullName evidence="1">Uncharacterized protein</fullName>
    </submittedName>
</protein>
<evidence type="ECO:0000313" key="2">
    <source>
        <dbReference type="Proteomes" id="UP001310594"/>
    </source>
</evidence>
<dbReference type="Proteomes" id="UP001310594">
    <property type="component" value="Unassembled WGS sequence"/>
</dbReference>
<name>A0AAN7ZVH5_9PEZI</name>
<proteinExistence type="predicted"/>
<organism evidence="1 2">
    <name type="scientific">Elasticomyces elasticus</name>
    <dbReference type="NCBI Taxonomy" id="574655"/>
    <lineage>
        <taxon>Eukaryota</taxon>
        <taxon>Fungi</taxon>
        <taxon>Dikarya</taxon>
        <taxon>Ascomycota</taxon>
        <taxon>Pezizomycotina</taxon>
        <taxon>Dothideomycetes</taxon>
        <taxon>Dothideomycetidae</taxon>
        <taxon>Mycosphaerellales</taxon>
        <taxon>Teratosphaeriaceae</taxon>
        <taxon>Elasticomyces</taxon>
    </lineage>
</organism>
<evidence type="ECO:0000313" key="1">
    <source>
        <dbReference type="EMBL" id="KAK5691115.1"/>
    </source>
</evidence>
<sequence length="185" mass="20195">MGITLFHFAGEDPKSGLELDISHVSDLEVLKQEVANHFGVVVPEEIGFQSRGAEVEELTALQNIYDPVAITVGGHAVRDVPGPEGLPWVGNYFEGDKTMGTRNAEWTDIGSTTYLTNDPVIAQIGLSETEFFSKIIVPNHPLYPIKTPDAGVFLADSTDPSWKIVHKFMPPALGPKAVRHYAPIM</sequence>
<dbReference type="GO" id="GO:0016705">
    <property type="term" value="F:oxidoreductase activity, acting on paired donors, with incorporation or reduction of molecular oxygen"/>
    <property type="evidence" value="ECO:0007669"/>
    <property type="project" value="InterPro"/>
</dbReference>